<evidence type="ECO:0008006" key="4">
    <source>
        <dbReference type="Google" id="ProtNLM"/>
    </source>
</evidence>
<reference evidence="2 3" key="1">
    <citation type="submission" date="2019-03" db="EMBL/GenBank/DDBJ databases">
        <authorList>
            <person name="Kim M.K.M."/>
        </authorList>
    </citation>
    <scope>NUCLEOTIDE SEQUENCE [LARGE SCALE GENOMIC DNA]</scope>
    <source>
        <strain evidence="2 3">18JY15-6</strain>
    </source>
</reference>
<dbReference type="EMBL" id="SJZJ01000038">
    <property type="protein sequence ID" value="TCJ21174.1"/>
    <property type="molecule type" value="Genomic_DNA"/>
</dbReference>
<keyword evidence="1" id="KW-0812">Transmembrane</keyword>
<feature type="transmembrane region" description="Helical" evidence="1">
    <location>
        <begin position="46"/>
        <end position="66"/>
    </location>
</feature>
<accession>A0A4R1BTI9</accession>
<keyword evidence="1" id="KW-0472">Membrane</keyword>
<evidence type="ECO:0000313" key="2">
    <source>
        <dbReference type="EMBL" id="TCJ21174.1"/>
    </source>
</evidence>
<dbReference type="Proteomes" id="UP000295453">
    <property type="component" value="Unassembled WGS sequence"/>
</dbReference>
<dbReference type="OrthoDB" id="4868296at2"/>
<feature type="transmembrane region" description="Helical" evidence="1">
    <location>
        <begin position="118"/>
        <end position="139"/>
    </location>
</feature>
<feature type="transmembrane region" description="Helical" evidence="1">
    <location>
        <begin position="72"/>
        <end position="97"/>
    </location>
</feature>
<dbReference type="RefSeq" id="WP_131585752.1">
    <property type="nucleotide sequence ID" value="NZ_SJZJ01000038.1"/>
</dbReference>
<gene>
    <name evidence="2" type="ORF">EPD65_15575</name>
</gene>
<organism evidence="2 3">
    <name type="scientific">Nocardioides jejuensis</name>
    <dbReference type="NCBI Taxonomy" id="2502782"/>
    <lineage>
        <taxon>Bacteria</taxon>
        <taxon>Bacillati</taxon>
        <taxon>Actinomycetota</taxon>
        <taxon>Actinomycetes</taxon>
        <taxon>Propionibacteriales</taxon>
        <taxon>Nocardioidaceae</taxon>
        <taxon>Nocardioides</taxon>
    </lineage>
</organism>
<evidence type="ECO:0000313" key="3">
    <source>
        <dbReference type="Proteomes" id="UP000295453"/>
    </source>
</evidence>
<keyword evidence="3" id="KW-1185">Reference proteome</keyword>
<keyword evidence="1" id="KW-1133">Transmembrane helix</keyword>
<sequence length="143" mass="15370">MSTALLVYLLTPLPGVVVILTRLRLGGPKALSGRLEISRRVLNTHTIVGLIAGLTWIAFLLTGIGSEHKGNPIVGVVALAMLWVTAVAGLMILARWLRPRGKRAAQVINEDSWGRGPGLSLLAHLGLFVMVLIFTWAYLVTAV</sequence>
<comment type="caution">
    <text evidence="2">The sequence shown here is derived from an EMBL/GenBank/DDBJ whole genome shotgun (WGS) entry which is preliminary data.</text>
</comment>
<evidence type="ECO:0000256" key="1">
    <source>
        <dbReference type="SAM" id="Phobius"/>
    </source>
</evidence>
<name>A0A4R1BTI9_9ACTN</name>
<dbReference type="AlphaFoldDB" id="A0A4R1BTI9"/>
<proteinExistence type="predicted"/>
<feature type="transmembrane region" description="Helical" evidence="1">
    <location>
        <begin position="6"/>
        <end position="25"/>
    </location>
</feature>
<protein>
    <recommendedName>
        <fullName evidence="4">DUF2269 family protein</fullName>
    </recommendedName>
</protein>